<gene>
    <name evidence="8" type="primary">aroE</name>
    <name evidence="12" type="ORF">D3872_21295</name>
</gene>
<comment type="catalytic activity">
    <reaction evidence="7 8">
        <text>shikimate + NADP(+) = 3-dehydroshikimate + NADPH + H(+)</text>
        <dbReference type="Rhea" id="RHEA:17737"/>
        <dbReference type="ChEBI" id="CHEBI:15378"/>
        <dbReference type="ChEBI" id="CHEBI:16630"/>
        <dbReference type="ChEBI" id="CHEBI:36208"/>
        <dbReference type="ChEBI" id="CHEBI:57783"/>
        <dbReference type="ChEBI" id="CHEBI:58349"/>
        <dbReference type="EC" id="1.1.1.25"/>
    </reaction>
</comment>
<dbReference type="GO" id="GO:0050661">
    <property type="term" value="F:NADP binding"/>
    <property type="evidence" value="ECO:0007669"/>
    <property type="project" value="InterPro"/>
</dbReference>
<name>A0A418XE64_9BURK</name>
<feature type="binding site" evidence="8">
    <location>
        <begin position="14"/>
        <end position="16"/>
    </location>
    <ligand>
        <name>shikimate</name>
        <dbReference type="ChEBI" id="CHEBI:36208"/>
    </ligand>
</feature>
<dbReference type="InterPro" id="IPR041121">
    <property type="entry name" value="SDH_C"/>
</dbReference>
<keyword evidence="13" id="KW-1185">Reference proteome</keyword>
<dbReference type="FunFam" id="3.40.50.10860:FF:000006">
    <property type="entry name" value="Shikimate dehydrogenase (NADP(+))"/>
    <property type="match status" value="1"/>
</dbReference>
<dbReference type="GO" id="GO:0005829">
    <property type="term" value="C:cytosol"/>
    <property type="evidence" value="ECO:0007669"/>
    <property type="project" value="TreeGrafter"/>
</dbReference>
<dbReference type="InterPro" id="IPR013708">
    <property type="entry name" value="Shikimate_DH-bd_N"/>
</dbReference>
<dbReference type="NCBIfam" id="TIGR00507">
    <property type="entry name" value="aroE"/>
    <property type="match status" value="1"/>
</dbReference>
<evidence type="ECO:0000256" key="2">
    <source>
        <dbReference type="ARBA" id="ARBA00012962"/>
    </source>
</evidence>
<sequence>MDRYCVIGNPIGHSKSPAIHAAFARQAGQALSYETCLAPLDGFADTVHKLIDSGYRGANVTVPFKIAAAELAGTLTERARAAGAVNTLSFRDGRIAGDNTDGAGLVNDILHNAGVAIAGKRVLLLGAGGAARGVILPLLEQAPAELVIANRTLATAEALVKQFGSPLLRASEFQRLSGAFDIVVNATSASLAGDLPPIPPETFCPETLALDMMYGKQPTVFMEFAARHGATVRDGLGMLVEQAAEAFATWRGVRPDTAGVLLHMRSQL</sequence>
<keyword evidence="3 8" id="KW-0028">Amino-acid biosynthesis</keyword>
<feature type="domain" description="SDH C-terminal" evidence="11">
    <location>
        <begin position="235"/>
        <end position="259"/>
    </location>
</feature>
<evidence type="ECO:0000256" key="1">
    <source>
        <dbReference type="ARBA" id="ARBA00004871"/>
    </source>
</evidence>
<dbReference type="NCBIfam" id="NF001310">
    <property type="entry name" value="PRK00258.1-2"/>
    <property type="match status" value="1"/>
</dbReference>
<evidence type="ECO:0000259" key="11">
    <source>
        <dbReference type="Pfam" id="PF18317"/>
    </source>
</evidence>
<evidence type="ECO:0000256" key="7">
    <source>
        <dbReference type="ARBA" id="ARBA00049442"/>
    </source>
</evidence>
<dbReference type="Gene3D" id="3.40.50.10860">
    <property type="entry name" value="Leucine Dehydrogenase, chain A, domain 1"/>
    <property type="match status" value="1"/>
</dbReference>
<comment type="caution">
    <text evidence="8">Lacks conserved residue(s) required for the propagation of feature annotation.</text>
</comment>
<dbReference type="Pfam" id="PF01488">
    <property type="entry name" value="Shikimate_DH"/>
    <property type="match status" value="1"/>
</dbReference>
<dbReference type="Pfam" id="PF08501">
    <property type="entry name" value="Shikimate_dh_N"/>
    <property type="match status" value="1"/>
</dbReference>
<dbReference type="Proteomes" id="UP000284006">
    <property type="component" value="Unassembled WGS sequence"/>
</dbReference>
<evidence type="ECO:0000256" key="3">
    <source>
        <dbReference type="ARBA" id="ARBA00022605"/>
    </source>
</evidence>
<dbReference type="HAMAP" id="MF_00222">
    <property type="entry name" value="Shikimate_DH_AroE"/>
    <property type="match status" value="1"/>
</dbReference>
<feature type="binding site" evidence="8">
    <location>
        <position position="242"/>
    </location>
    <ligand>
        <name>shikimate</name>
        <dbReference type="ChEBI" id="CHEBI:36208"/>
    </ligand>
</feature>
<feature type="domain" description="Quinate/shikimate 5-dehydrogenase/glutamyl-tRNA reductase" evidence="9">
    <location>
        <begin position="116"/>
        <end position="190"/>
    </location>
</feature>
<dbReference type="InterPro" id="IPR022893">
    <property type="entry name" value="Shikimate_DH_fam"/>
</dbReference>
<accession>A0A418XE64</accession>
<dbReference type="GO" id="GO:0004764">
    <property type="term" value="F:shikimate 3-dehydrogenase (NADP+) activity"/>
    <property type="evidence" value="ECO:0007669"/>
    <property type="project" value="UniProtKB-UniRule"/>
</dbReference>
<organism evidence="12 13">
    <name type="scientific">Massilia cavernae</name>
    <dbReference type="NCBI Taxonomy" id="2320864"/>
    <lineage>
        <taxon>Bacteria</taxon>
        <taxon>Pseudomonadati</taxon>
        <taxon>Pseudomonadota</taxon>
        <taxon>Betaproteobacteria</taxon>
        <taxon>Burkholderiales</taxon>
        <taxon>Oxalobacteraceae</taxon>
        <taxon>Telluria group</taxon>
        <taxon>Massilia</taxon>
    </lineage>
</organism>
<dbReference type="AlphaFoldDB" id="A0A418XE64"/>
<dbReference type="CDD" id="cd01065">
    <property type="entry name" value="NAD_bind_Shikimate_DH"/>
    <property type="match status" value="1"/>
</dbReference>
<comment type="caution">
    <text evidence="12">The sequence shown here is derived from an EMBL/GenBank/DDBJ whole genome shotgun (WGS) entry which is preliminary data.</text>
</comment>
<dbReference type="GO" id="GO:0008652">
    <property type="term" value="P:amino acid biosynthetic process"/>
    <property type="evidence" value="ECO:0007669"/>
    <property type="project" value="UniProtKB-KW"/>
</dbReference>
<comment type="function">
    <text evidence="8">Involved in the biosynthesis of the chorismate, which leads to the biosynthesis of aromatic amino acids. Catalyzes the reversible NADPH linked reduction of 3-dehydroshikimate (DHSA) to yield shikimate (SA).</text>
</comment>
<proteinExistence type="inferred from homology"/>
<evidence type="ECO:0000256" key="6">
    <source>
        <dbReference type="ARBA" id="ARBA00023141"/>
    </source>
</evidence>
<dbReference type="GO" id="GO:0009073">
    <property type="term" value="P:aromatic amino acid family biosynthetic process"/>
    <property type="evidence" value="ECO:0007669"/>
    <property type="project" value="UniProtKB-KW"/>
</dbReference>
<keyword evidence="5 8" id="KW-0560">Oxidoreductase</keyword>
<dbReference type="Gene3D" id="3.40.50.720">
    <property type="entry name" value="NAD(P)-binding Rossmann-like Domain"/>
    <property type="match status" value="1"/>
</dbReference>
<feature type="binding site" evidence="8">
    <location>
        <position position="86"/>
    </location>
    <ligand>
        <name>shikimate</name>
        <dbReference type="ChEBI" id="CHEBI:36208"/>
    </ligand>
</feature>
<feature type="binding site" evidence="8">
    <location>
        <position position="214"/>
    </location>
    <ligand>
        <name>shikimate</name>
        <dbReference type="ChEBI" id="CHEBI:36208"/>
    </ligand>
</feature>
<evidence type="ECO:0000256" key="4">
    <source>
        <dbReference type="ARBA" id="ARBA00022857"/>
    </source>
</evidence>
<dbReference type="OrthoDB" id="9776868at2"/>
<evidence type="ECO:0000313" key="13">
    <source>
        <dbReference type="Proteomes" id="UP000284006"/>
    </source>
</evidence>
<dbReference type="SUPFAM" id="SSF53223">
    <property type="entry name" value="Aminoacid dehydrogenase-like, N-terminal domain"/>
    <property type="match status" value="1"/>
</dbReference>
<evidence type="ECO:0000259" key="10">
    <source>
        <dbReference type="Pfam" id="PF08501"/>
    </source>
</evidence>
<dbReference type="GO" id="GO:0019632">
    <property type="term" value="P:shikimate metabolic process"/>
    <property type="evidence" value="ECO:0007669"/>
    <property type="project" value="InterPro"/>
</dbReference>
<dbReference type="RefSeq" id="WP_119812673.1">
    <property type="nucleotide sequence ID" value="NZ_QYUP01000154.1"/>
</dbReference>
<keyword evidence="6 8" id="KW-0057">Aromatic amino acid biosynthesis</keyword>
<feature type="binding site" evidence="8">
    <location>
        <position position="61"/>
    </location>
    <ligand>
        <name>shikimate</name>
        <dbReference type="ChEBI" id="CHEBI:36208"/>
    </ligand>
</feature>
<dbReference type="InterPro" id="IPR006151">
    <property type="entry name" value="Shikm_DH/Glu-tRNA_Rdtase"/>
</dbReference>
<dbReference type="UniPathway" id="UPA00053">
    <property type="reaction ID" value="UER00087"/>
</dbReference>
<dbReference type="Pfam" id="PF18317">
    <property type="entry name" value="SDH_C"/>
    <property type="match status" value="1"/>
</dbReference>
<protein>
    <recommendedName>
        <fullName evidence="2 8">Shikimate dehydrogenase (NADP(+))</fullName>
        <shortName evidence="8">SDH</shortName>
        <ecNumber evidence="2 8">1.1.1.25</ecNumber>
    </recommendedName>
</protein>
<reference evidence="12 13" key="1">
    <citation type="submission" date="2018-09" db="EMBL/GenBank/DDBJ databases">
        <authorList>
            <person name="Zhu H."/>
        </authorList>
    </citation>
    <scope>NUCLEOTIDE SEQUENCE [LARGE SCALE GENOMIC DNA]</scope>
    <source>
        <strain evidence="12 13">K1S02-61</strain>
    </source>
</reference>
<feature type="binding site" evidence="8">
    <location>
        <position position="77"/>
    </location>
    <ligand>
        <name>NADP(+)</name>
        <dbReference type="ChEBI" id="CHEBI:58349"/>
    </ligand>
</feature>
<feature type="binding site" evidence="8">
    <location>
        <begin position="126"/>
        <end position="130"/>
    </location>
    <ligand>
        <name>NADP(+)</name>
        <dbReference type="ChEBI" id="CHEBI:58349"/>
    </ligand>
</feature>
<evidence type="ECO:0000256" key="5">
    <source>
        <dbReference type="ARBA" id="ARBA00023002"/>
    </source>
</evidence>
<comment type="pathway">
    <text evidence="1 8">Metabolic intermediate biosynthesis; chorismate biosynthesis; chorismate from D-erythrose 4-phosphate and phosphoenolpyruvate: step 4/7.</text>
</comment>
<dbReference type="SUPFAM" id="SSF51735">
    <property type="entry name" value="NAD(P)-binding Rossmann-fold domains"/>
    <property type="match status" value="1"/>
</dbReference>
<feature type="domain" description="Shikimate dehydrogenase substrate binding N-terminal" evidence="10">
    <location>
        <begin position="6"/>
        <end position="88"/>
    </location>
</feature>
<keyword evidence="4 8" id="KW-0521">NADP</keyword>
<evidence type="ECO:0000313" key="12">
    <source>
        <dbReference type="EMBL" id="RJG10822.1"/>
    </source>
</evidence>
<dbReference type="PANTHER" id="PTHR21089">
    <property type="entry name" value="SHIKIMATE DEHYDROGENASE"/>
    <property type="match status" value="1"/>
</dbReference>
<feature type="binding site" evidence="8">
    <location>
        <position position="101"/>
    </location>
    <ligand>
        <name>shikimate</name>
        <dbReference type="ChEBI" id="CHEBI:36208"/>
    </ligand>
</feature>
<dbReference type="GO" id="GO:0009423">
    <property type="term" value="P:chorismate biosynthetic process"/>
    <property type="evidence" value="ECO:0007669"/>
    <property type="project" value="UniProtKB-UniRule"/>
</dbReference>
<comment type="similarity">
    <text evidence="8">Belongs to the shikimate dehydrogenase family.</text>
</comment>
<evidence type="ECO:0000259" key="9">
    <source>
        <dbReference type="Pfam" id="PF01488"/>
    </source>
</evidence>
<dbReference type="EMBL" id="QYUP01000154">
    <property type="protein sequence ID" value="RJG10822.1"/>
    <property type="molecule type" value="Genomic_DNA"/>
</dbReference>
<evidence type="ECO:0000256" key="8">
    <source>
        <dbReference type="HAMAP-Rule" id="MF_00222"/>
    </source>
</evidence>
<dbReference type="InterPro" id="IPR036291">
    <property type="entry name" value="NAD(P)-bd_dom_sf"/>
</dbReference>
<feature type="binding site" evidence="8">
    <location>
        <position position="212"/>
    </location>
    <ligand>
        <name>NADP(+)</name>
        <dbReference type="ChEBI" id="CHEBI:58349"/>
    </ligand>
</feature>
<feature type="binding site" evidence="8">
    <location>
        <position position="235"/>
    </location>
    <ligand>
        <name>NADP(+)</name>
        <dbReference type="ChEBI" id="CHEBI:58349"/>
    </ligand>
</feature>
<dbReference type="PANTHER" id="PTHR21089:SF1">
    <property type="entry name" value="BIFUNCTIONAL 3-DEHYDROQUINATE DEHYDRATASE_SHIKIMATE DEHYDROGENASE, CHLOROPLASTIC"/>
    <property type="match status" value="1"/>
</dbReference>
<dbReference type="EC" id="1.1.1.25" evidence="2 8"/>
<feature type="active site" description="Proton acceptor" evidence="8">
    <location>
        <position position="65"/>
    </location>
</feature>
<dbReference type="InterPro" id="IPR046346">
    <property type="entry name" value="Aminoacid_DH-like_N_sf"/>
</dbReference>
<comment type="subunit">
    <text evidence="8">Homodimer.</text>
</comment>
<dbReference type="InterPro" id="IPR011342">
    <property type="entry name" value="Shikimate_DH"/>
</dbReference>